<dbReference type="Pfam" id="PF09655">
    <property type="entry name" value="Nitr_red_assoc"/>
    <property type="match status" value="1"/>
</dbReference>
<dbReference type="KEGG" id="har:HEAR1787"/>
<dbReference type="OrthoDB" id="7263223at2"/>
<dbReference type="InterPro" id="IPR013481">
    <property type="entry name" value="NarM"/>
</dbReference>
<dbReference type="EMBL" id="CU207211">
    <property type="protein sequence ID" value="CAL61943.1"/>
    <property type="molecule type" value="Genomic_DNA"/>
</dbReference>
<accession>A4G606</accession>
<dbReference type="NCBIfam" id="TIGR02664">
    <property type="entry name" value="nitr_red_assoc"/>
    <property type="match status" value="1"/>
</dbReference>
<organism evidence="1 2">
    <name type="scientific">Herminiimonas arsenicoxydans</name>
    <dbReference type="NCBI Taxonomy" id="204773"/>
    <lineage>
        <taxon>Bacteria</taxon>
        <taxon>Pseudomonadati</taxon>
        <taxon>Pseudomonadota</taxon>
        <taxon>Betaproteobacteria</taxon>
        <taxon>Burkholderiales</taxon>
        <taxon>Oxalobacteraceae</taxon>
        <taxon>Herminiimonas</taxon>
    </lineage>
</organism>
<dbReference type="AlphaFoldDB" id="A4G606"/>
<keyword evidence="2" id="KW-1185">Reference proteome</keyword>
<name>A4G606_HERAR</name>
<reference evidence="1 2" key="1">
    <citation type="journal article" date="2007" name="PLoS Genet.">
        <title>A tale of two oxidation states: bacterial colonization of arsenic-rich environments.</title>
        <authorList>
            <person name="Muller D."/>
            <person name="Medigue C."/>
            <person name="Koechler S."/>
            <person name="Barbe V."/>
            <person name="Barakat M."/>
            <person name="Talla E."/>
            <person name="Bonnefoy V."/>
            <person name="Krin E."/>
            <person name="Arsene-Ploetze F."/>
            <person name="Carapito C."/>
            <person name="Chandler M."/>
            <person name="Cournoyer B."/>
            <person name="Cruveiller S."/>
            <person name="Dossat C."/>
            <person name="Duval S."/>
            <person name="Heymann M."/>
            <person name="Leize E."/>
            <person name="Lieutaud A."/>
            <person name="Lievremont D."/>
            <person name="Makita Y."/>
            <person name="Mangenot S."/>
            <person name="Nitschke W."/>
            <person name="Ortet P."/>
            <person name="Perdrial N."/>
            <person name="Schoepp B."/>
            <person name="Siguier N."/>
            <person name="Simeonova D.D."/>
            <person name="Rouy Z."/>
            <person name="Segurens B."/>
            <person name="Turlin E."/>
            <person name="Vallenet D."/>
            <person name="Van Dorsselaer A."/>
            <person name="Weiss S."/>
            <person name="Weissenbach J."/>
            <person name="Lett M.C."/>
            <person name="Danchin A."/>
            <person name="Bertin P.N."/>
        </authorList>
    </citation>
    <scope>NUCLEOTIDE SEQUENCE [LARGE SCALE GENOMIC DNA]</scope>
    <source>
        <strain evidence="2">ULPAs1</strain>
    </source>
</reference>
<evidence type="ECO:0008006" key="3">
    <source>
        <dbReference type="Google" id="ProtNLM"/>
    </source>
</evidence>
<sequence>MQGLFDFEQDGRYPLRRIPMTMRFNLDACGIRISLTAWITLSRDEREQLVAMPCATEAEKNVYRALLAAMLAPHAGNPDALIERVEIETSPAWSDRHTIPQLVLATLMELALPAPTLAQWSALSDLQRFALIKLTRSGHKNANLLPALKEFGLA</sequence>
<protein>
    <recommendedName>
        <fullName evidence="3">Nitrate reductase associated protein</fullName>
    </recommendedName>
</protein>
<gene>
    <name evidence="1" type="ordered locus">HEAR1787</name>
</gene>
<dbReference type="HOGENOM" id="CLU_117669_0_0_4"/>
<proteinExistence type="predicted"/>
<dbReference type="STRING" id="204773.HEAR1787"/>
<dbReference type="eggNOG" id="ENOG502ZV3X">
    <property type="taxonomic scope" value="Bacteria"/>
</dbReference>
<evidence type="ECO:0000313" key="2">
    <source>
        <dbReference type="Proteomes" id="UP000006697"/>
    </source>
</evidence>
<evidence type="ECO:0000313" key="1">
    <source>
        <dbReference type="EMBL" id="CAL61943.1"/>
    </source>
</evidence>
<dbReference type="Proteomes" id="UP000006697">
    <property type="component" value="Chromosome"/>
</dbReference>